<dbReference type="FunCoup" id="A0A6P7XKI0">
    <property type="interactions" value="304"/>
</dbReference>
<dbReference type="InterPro" id="IPR036291">
    <property type="entry name" value="NAD(P)-bd_dom_sf"/>
</dbReference>
<evidence type="ECO:0000313" key="4">
    <source>
        <dbReference type="RefSeq" id="XP_030053696.1"/>
    </source>
</evidence>
<dbReference type="PROSITE" id="PS00061">
    <property type="entry name" value="ADH_SHORT"/>
    <property type="match status" value="1"/>
</dbReference>
<dbReference type="RefSeq" id="XP_030053696.1">
    <property type="nucleotide sequence ID" value="XM_030197836.1"/>
</dbReference>
<keyword evidence="3" id="KW-1185">Reference proteome</keyword>
<dbReference type="PRINTS" id="PR00081">
    <property type="entry name" value="GDHRDH"/>
</dbReference>
<gene>
    <name evidence="4" type="primary">HSD17B14</name>
</gene>
<dbReference type="PANTHER" id="PTHR43658">
    <property type="entry name" value="SHORT-CHAIN DEHYDROGENASE/REDUCTASE"/>
    <property type="match status" value="1"/>
</dbReference>
<protein>
    <submittedName>
        <fullName evidence="4">17-beta-hydroxysteroid dehydrogenase 14 isoform X1</fullName>
    </submittedName>
</protein>
<dbReference type="PRINTS" id="PR00080">
    <property type="entry name" value="SDRFAMILY"/>
</dbReference>
<dbReference type="GO" id="GO:0004303">
    <property type="term" value="F:estradiol 17-beta-dehydrogenase [NAD(P)+] activity"/>
    <property type="evidence" value="ECO:0007669"/>
    <property type="project" value="TreeGrafter"/>
</dbReference>
<dbReference type="GeneID" id="115466538"/>
<dbReference type="InterPro" id="IPR020904">
    <property type="entry name" value="Sc_DH/Rdtase_CS"/>
</dbReference>
<dbReference type="InParanoid" id="A0A6P7XKI0"/>
<evidence type="ECO:0000256" key="1">
    <source>
        <dbReference type="ARBA" id="ARBA00006484"/>
    </source>
</evidence>
<dbReference type="AlphaFoldDB" id="A0A6P7XKI0"/>
<reference evidence="4" key="1">
    <citation type="submission" date="2025-08" db="UniProtKB">
        <authorList>
            <consortium name="RefSeq"/>
        </authorList>
    </citation>
    <scope>IDENTIFICATION</scope>
</reference>
<evidence type="ECO:0000256" key="2">
    <source>
        <dbReference type="ARBA" id="ARBA00023002"/>
    </source>
</evidence>
<dbReference type="GO" id="GO:0006706">
    <property type="term" value="P:steroid catabolic process"/>
    <property type="evidence" value="ECO:0007669"/>
    <property type="project" value="TreeGrafter"/>
</dbReference>
<proteinExistence type="inferred from homology"/>
<name>A0A6P7XKI0_9AMPH</name>
<dbReference type="Pfam" id="PF13561">
    <property type="entry name" value="adh_short_C2"/>
    <property type="match status" value="1"/>
</dbReference>
<dbReference type="FunFam" id="3.40.50.720:FF:000084">
    <property type="entry name" value="Short-chain dehydrogenase reductase"/>
    <property type="match status" value="1"/>
</dbReference>
<sequence length="275" mass="29554">MAAAASPGLRYSGRVALVTGGTRGIGRAVVRLFVQNGAQVVTCAKEEEAGDLEQEMKTLGPGDCLYVPCDVTKECDIKRLVEVTVKRFGRLDCLVNNAGWHPPEQTIKDTSADDFRALLDLNLLSCFLMAKYAMPHLREIQGSIVNVSSLVGVIGQSHAVPYVSTKGAVTAMTKAMAVDESKYGVRVNCISPGNIWTPMWQELASNAPDPEAMIQGGKDAQLIGRMGTPEECAQAVLYLVAEATFCTGIDLILSGGAELNYANKNQQRVHSSIYD</sequence>
<evidence type="ECO:0000313" key="3">
    <source>
        <dbReference type="Proteomes" id="UP000515156"/>
    </source>
</evidence>
<keyword evidence="2" id="KW-0560">Oxidoreductase</keyword>
<organism evidence="3 4">
    <name type="scientific">Microcaecilia unicolor</name>
    <dbReference type="NCBI Taxonomy" id="1415580"/>
    <lineage>
        <taxon>Eukaryota</taxon>
        <taxon>Metazoa</taxon>
        <taxon>Chordata</taxon>
        <taxon>Craniata</taxon>
        <taxon>Vertebrata</taxon>
        <taxon>Euteleostomi</taxon>
        <taxon>Amphibia</taxon>
        <taxon>Gymnophiona</taxon>
        <taxon>Siphonopidae</taxon>
        <taxon>Microcaecilia</taxon>
    </lineage>
</organism>
<dbReference type="GO" id="GO:0005829">
    <property type="term" value="C:cytosol"/>
    <property type="evidence" value="ECO:0007669"/>
    <property type="project" value="TreeGrafter"/>
</dbReference>
<dbReference type="OrthoDB" id="47007at2759"/>
<dbReference type="SUPFAM" id="SSF51735">
    <property type="entry name" value="NAD(P)-binding Rossmann-fold domains"/>
    <property type="match status" value="1"/>
</dbReference>
<accession>A0A6P7XKI0</accession>
<comment type="similarity">
    <text evidence="1">Belongs to the short-chain dehydrogenases/reductases (SDR) family.</text>
</comment>
<dbReference type="PANTHER" id="PTHR43658:SF8">
    <property type="entry name" value="17-BETA-HYDROXYSTEROID DEHYDROGENASE 14-RELATED"/>
    <property type="match status" value="1"/>
</dbReference>
<dbReference type="Proteomes" id="UP000515156">
    <property type="component" value="Chromosome 3"/>
</dbReference>
<dbReference type="Gene3D" id="3.40.50.720">
    <property type="entry name" value="NAD(P)-binding Rossmann-like Domain"/>
    <property type="match status" value="1"/>
</dbReference>
<dbReference type="KEGG" id="muo:115466538"/>
<dbReference type="InterPro" id="IPR002347">
    <property type="entry name" value="SDR_fam"/>
</dbReference>
<dbReference type="CTD" id="51171"/>